<comment type="function">
    <text evidence="11">Involved in protein export. Acts as a chaperone by maintaining the newly synthesized protein in an open conformation. Functions as a peptidyl-prolyl cis-trans isomerase.</text>
</comment>
<dbReference type="EC" id="5.2.1.8" evidence="3 11"/>
<dbReference type="SUPFAM" id="SSF109998">
    <property type="entry name" value="Triger factor/SurA peptide-binding domain-like"/>
    <property type="match status" value="1"/>
</dbReference>
<dbReference type="InterPro" id="IPR008880">
    <property type="entry name" value="Trigger_fac_C"/>
</dbReference>
<evidence type="ECO:0000256" key="9">
    <source>
        <dbReference type="ARBA" id="ARBA00023306"/>
    </source>
</evidence>
<evidence type="ECO:0000256" key="12">
    <source>
        <dbReference type="PROSITE-ProRule" id="PRU00277"/>
    </source>
</evidence>
<dbReference type="Gene3D" id="3.10.50.40">
    <property type="match status" value="1"/>
</dbReference>
<dbReference type="SUPFAM" id="SSF54534">
    <property type="entry name" value="FKBP-like"/>
    <property type="match status" value="1"/>
</dbReference>
<dbReference type="PANTHER" id="PTHR30560">
    <property type="entry name" value="TRIGGER FACTOR CHAPERONE AND PEPTIDYL-PROLYL CIS/TRANS ISOMERASE"/>
    <property type="match status" value="1"/>
</dbReference>
<evidence type="ECO:0000256" key="11">
    <source>
        <dbReference type="HAMAP-Rule" id="MF_00303"/>
    </source>
</evidence>
<dbReference type="HAMAP" id="MF_00303">
    <property type="entry name" value="Trigger_factor_Tig"/>
    <property type="match status" value="1"/>
</dbReference>
<proteinExistence type="inferred from homology"/>
<dbReference type="NCBIfam" id="TIGR00115">
    <property type="entry name" value="tig"/>
    <property type="match status" value="1"/>
</dbReference>
<name>A0A2N9JDG5_9ACTN</name>
<dbReference type="GO" id="GO:0003755">
    <property type="term" value="F:peptidyl-prolyl cis-trans isomerase activity"/>
    <property type="evidence" value="ECO:0007669"/>
    <property type="project" value="UniProtKB-UniRule"/>
</dbReference>
<evidence type="ECO:0000256" key="1">
    <source>
        <dbReference type="ARBA" id="ARBA00000971"/>
    </source>
</evidence>
<dbReference type="PROSITE" id="PS50059">
    <property type="entry name" value="FKBP_PPIASE"/>
    <property type="match status" value="1"/>
</dbReference>
<dbReference type="PANTHER" id="PTHR30560:SF3">
    <property type="entry name" value="TRIGGER FACTOR-LIKE PROTEIN TIG, CHLOROPLASTIC"/>
    <property type="match status" value="1"/>
</dbReference>
<dbReference type="GO" id="GO:0015031">
    <property type="term" value="P:protein transport"/>
    <property type="evidence" value="ECO:0007669"/>
    <property type="project" value="UniProtKB-UniRule"/>
</dbReference>
<dbReference type="GO" id="GO:0043335">
    <property type="term" value="P:protein unfolding"/>
    <property type="evidence" value="ECO:0007669"/>
    <property type="project" value="TreeGrafter"/>
</dbReference>
<keyword evidence="6 11" id="KW-0697">Rotamase</keyword>
<dbReference type="InterPro" id="IPR001179">
    <property type="entry name" value="PPIase_FKBP_dom"/>
</dbReference>
<dbReference type="Gene3D" id="1.10.3120.10">
    <property type="entry name" value="Trigger factor, C-terminal domain"/>
    <property type="match status" value="1"/>
</dbReference>
<protein>
    <recommendedName>
        <fullName evidence="4 11">Trigger factor</fullName>
        <shortName evidence="11">TF</shortName>
        <ecNumber evidence="3 11">5.2.1.8</ecNumber>
    </recommendedName>
    <alternativeName>
        <fullName evidence="10 11">PPIase</fullName>
    </alternativeName>
</protein>
<dbReference type="Gene3D" id="3.30.70.1050">
    <property type="entry name" value="Trigger factor ribosome-binding domain"/>
    <property type="match status" value="1"/>
</dbReference>
<dbReference type="OrthoDB" id="9767721at2"/>
<comment type="domain">
    <text evidence="11">Consists of 3 domains; the N-terminus binds the ribosome, the middle domain has PPIase activity, while the C-terminus has intrinsic chaperone activity on its own.</text>
</comment>
<accession>A0A2N9JDG5</accession>
<dbReference type="InterPro" id="IPR037041">
    <property type="entry name" value="Trigger_fac_C_sf"/>
</dbReference>
<dbReference type="AlphaFoldDB" id="A0A2N9JDG5"/>
<sequence length="463" mass="50376">MPSTVEQLNPSRVKLTVEIPFSDLQPHLTKAYREIAQSVNIPGFRKGKVPSAVIDQRFGRGMVLQEAINAALPSAYGQAVEANKLIPLGDPEVEITKLEDGDLVEFVAEVDVRPEFDLPAFSTLTATVPVLADLDTEIDNRIAMMRERFATSTEVERAAAEGDVVTIDLVGTRDGEELQDATAEGVTYTIGAGGMLDGLDEAVTGLKAGESADFSSTLVGGPLTGEPADIHVTVSKVSEQQLPELDDDFAQLVSEFDTVDEMKADLGRGVEQMLRYDQLNDARDKVLEDLVGKVEFDLPAKLLASEVDARHSQINDQLKRAGLTLDRYLESADEEADTADEFWALVDARAEQSLRAQILLDAIADSNEVGVEQHELTDLIVRKAQQNGSTPEQELQHMMEHDHMSAWMQEIRRNKALGLLLAEATVTDEAGAVVDVKPEVITEADDAAEDEADAAVEDEVEKA</sequence>
<dbReference type="GO" id="GO:0043022">
    <property type="term" value="F:ribosome binding"/>
    <property type="evidence" value="ECO:0007669"/>
    <property type="project" value="TreeGrafter"/>
</dbReference>
<dbReference type="PIRSF" id="PIRSF003095">
    <property type="entry name" value="Trigger_factor"/>
    <property type="match status" value="1"/>
</dbReference>
<keyword evidence="5 11" id="KW-0132">Cell division</keyword>
<dbReference type="InterPro" id="IPR036611">
    <property type="entry name" value="Trigger_fac_ribosome-bd_sf"/>
</dbReference>
<evidence type="ECO:0000256" key="10">
    <source>
        <dbReference type="ARBA" id="ARBA00029986"/>
    </source>
</evidence>
<keyword evidence="11" id="KW-0963">Cytoplasm</keyword>
<keyword evidence="7 11" id="KW-0143">Chaperone</keyword>
<dbReference type="KEGG" id="mgg:MPLG2_0564"/>
<dbReference type="GO" id="GO:0051301">
    <property type="term" value="P:cell division"/>
    <property type="evidence" value="ECO:0007669"/>
    <property type="project" value="UniProtKB-KW"/>
</dbReference>
<keyword evidence="17" id="KW-1185">Reference proteome</keyword>
<dbReference type="InterPro" id="IPR005215">
    <property type="entry name" value="Trig_fac"/>
</dbReference>
<comment type="subcellular location">
    <subcellularLocation>
        <location evidence="11">Cytoplasm</location>
    </subcellularLocation>
    <text evidence="11">About half TF is bound to the ribosome near the polypeptide exit tunnel while the other half is free in the cytoplasm.</text>
</comment>
<dbReference type="InterPro" id="IPR046357">
    <property type="entry name" value="PPIase_dom_sf"/>
</dbReference>
<evidence type="ECO:0000313" key="17">
    <source>
        <dbReference type="Proteomes" id="UP000238164"/>
    </source>
</evidence>
<evidence type="ECO:0000256" key="5">
    <source>
        <dbReference type="ARBA" id="ARBA00022618"/>
    </source>
</evidence>
<dbReference type="GO" id="GO:0044183">
    <property type="term" value="F:protein folding chaperone"/>
    <property type="evidence" value="ECO:0007669"/>
    <property type="project" value="TreeGrafter"/>
</dbReference>
<dbReference type="GO" id="GO:0005737">
    <property type="term" value="C:cytoplasm"/>
    <property type="evidence" value="ECO:0007669"/>
    <property type="project" value="UniProtKB-SubCell"/>
</dbReference>
<evidence type="ECO:0000256" key="8">
    <source>
        <dbReference type="ARBA" id="ARBA00023235"/>
    </source>
</evidence>
<dbReference type="RefSeq" id="WP_105184796.1">
    <property type="nucleotide sequence ID" value="NZ_BAAAGO010000042.1"/>
</dbReference>
<evidence type="ECO:0000259" key="15">
    <source>
        <dbReference type="PROSITE" id="PS50059"/>
    </source>
</evidence>
<evidence type="ECO:0000313" key="16">
    <source>
        <dbReference type="EMBL" id="SPD85600.1"/>
    </source>
</evidence>
<feature type="region of interest" description="Disordered" evidence="14">
    <location>
        <begin position="443"/>
        <end position="463"/>
    </location>
</feature>
<dbReference type="Proteomes" id="UP000238164">
    <property type="component" value="Chromosome 1"/>
</dbReference>
<feature type="domain" description="PPIase FKBP-type" evidence="15">
    <location>
        <begin position="162"/>
        <end position="210"/>
    </location>
</feature>
<dbReference type="GO" id="GO:0051083">
    <property type="term" value="P:'de novo' cotranslational protein folding"/>
    <property type="evidence" value="ECO:0007669"/>
    <property type="project" value="TreeGrafter"/>
</dbReference>
<dbReference type="Pfam" id="PF05698">
    <property type="entry name" value="Trigger_C"/>
    <property type="match status" value="1"/>
</dbReference>
<dbReference type="InterPro" id="IPR027304">
    <property type="entry name" value="Trigger_fact/SurA_dom_sf"/>
</dbReference>
<dbReference type="InterPro" id="IPR008881">
    <property type="entry name" value="Trigger_fac_ribosome-bd_bac"/>
</dbReference>
<comment type="catalytic activity">
    <reaction evidence="1 11 12">
        <text>[protein]-peptidylproline (omega=180) = [protein]-peptidylproline (omega=0)</text>
        <dbReference type="Rhea" id="RHEA:16237"/>
        <dbReference type="Rhea" id="RHEA-COMP:10747"/>
        <dbReference type="Rhea" id="RHEA-COMP:10748"/>
        <dbReference type="ChEBI" id="CHEBI:83833"/>
        <dbReference type="ChEBI" id="CHEBI:83834"/>
        <dbReference type="EC" id="5.2.1.8"/>
    </reaction>
</comment>
<evidence type="ECO:0000256" key="4">
    <source>
        <dbReference type="ARBA" id="ARBA00016902"/>
    </source>
</evidence>
<evidence type="ECO:0000256" key="7">
    <source>
        <dbReference type="ARBA" id="ARBA00023186"/>
    </source>
</evidence>
<dbReference type="Pfam" id="PF05697">
    <property type="entry name" value="Trigger_N"/>
    <property type="match status" value="1"/>
</dbReference>
<keyword evidence="8 11" id="KW-0413">Isomerase</keyword>
<evidence type="ECO:0000256" key="2">
    <source>
        <dbReference type="ARBA" id="ARBA00005464"/>
    </source>
</evidence>
<dbReference type="Pfam" id="PF00254">
    <property type="entry name" value="FKBP_C"/>
    <property type="match status" value="1"/>
</dbReference>
<reference evidence="16 17" key="1">
    <citation type="submission" date="2018-02" db="EMBL/GenBank/DDBJ databases">
        <authorList>
            <person name="Cohen D.B."/>
            <person name="Kent A.D."/>
        </authorList>
    </citation>
    <scope>NUCLEOTIDE SEQUENCE [LARGE SCALE GENOMIC DNA]</scope>
    <source>
        <strain evidence="16">1</strain>
    </source>
</reference>
<evidence type="ECO:0000256" key="3">
    <source>
        <dbReference type="ARBA" id="ARBA00013194"/>
    </source>
</evidence>
<evidence type="ECO:0000256" key="14">
    <source>
        <dbReference type="SAM" id="MobiDB-lite"/>
    </source>
</evidence>
<keyword evidence="9 11" id="KW-0131">Cell cycle</keyword>
<gene>
    <name evidence="11 16" type="primary">tig</name>
    <name evidence="16" type="ORF">MPLG2_0564</name>
</gene>
<evidence type="ECO:0000256" key="6">
    <source>
        <dbReference type="ARBA" id="ARBA00023110"/>
    </source>
</evidence>
<organism evidence="16 17">
    <name type="scientific">Micropruina glycogenica</name>
    <dbReference type="NCBI Taxonomy" id="75385"/>
    <lineage>
        <taxon>Bacteria</taxon>
        <taxon>Bacillati</taxon>
        <taxon>Actinomycetota</taxon>
        <taxon>Actinomycetes</taxon>
        <taxon>Propionibacteriales</taxon>
        <taxon>Nocardioidaceae</taxon>
        <taxon>Micropruina</taxon>
    </lineage>
</organism>
<evidence type="ECO:0000256" key="13">
    <source>
        <dbReference type="RuleBase" id="RU003914"/>
    </source>
</evidence>
<comment type="similarity">
    <text evidence="2 11 13">Belongs to the FKBP-type PPIase family. Tig subfamily.</text>
</comment>
<dbReference type="SUPFAM" id="SSF102735">
    <property type="entry name" value="Trigger factor ribosome-binding domain"/>
    <property type="match status" value="1"/>
</dbReference>
<dbReference type="EMBL" id="LT985188">
    <property type="protein sequence ID" value="SPD85600.1"/>
    <property type="molecule type" value="Genomic_DNA"/>
</dbReference>